<dbReference type="STRING" id="47678.ERS852494_00780"/>
<evidence type="ECO:0000313" key="4">
    <source>
        <dbReference type="EMBL" id="KAA5461572.1"/>
    </source>
</evidence>
<dbReference type="RefSeq" id="WP_055170283.1">
    <property type="nucleotide sequence ID" value="NZ_CZAI01000002.1"/>
</dbReference>
<dbReference type="AlphaFoldDB" id="A0A174I0Y9"/>
<dbReference type="EMBL" id="CZAI01000002">
    <property type="protein sequence ID" value="CUO80834.1"/>
    <property type="molecule type" value="Genomic_DNA"/>
</dbReference>
<feature type="transmembrane region" description="Helical" evidence="1">
    <location>
        <begin position="337"/>
        <end position="358"/>
    </location>
</feature>
<dbReference type="Proteomes" id="UP000095725">
    <property type="component" value="Unassembled WGS sequence"/>
</dbReference>
<evidence type="ECO:0000256" key="1">
    <source>
        <dbReference type="SAM" id="Phobius"/>
    </source>
</evidence>
<keyword evidence="1" id="KW-1133">Transmembrane helix</keyword>
<accession>A0A174I0Y9</accession>
<sequence length="361" mass="41623">MKTNHSIATLLLLLSLGMTSCSTYYRMTSRIDTNGSMHREVYARGDSAFIAGNKTHNPFLFQLDTDWQIVNLDSTLKFNFWGEEEKLNVKACRNIPLINGEYFSISNGKEQMSSLAIPTEQLKKRFKWFYTYYIYTATYKELPDKGPVPLDKYLNKEEQIIWFRGDNAAFSGMNGIEQNDKLDKLEAKFGEWYNRSQYEVIWEVIRQFTSQKGDTVYVNRLNELKETVYTNHLSGKDSCGDAGIDDVCALFDKVGQTNYYLELYKAHAKAMDNMCEQKIKIAEVFYHAIQFELTMPGTLLSSNASLSTNNIMVWKIDGLRLLTGNYVLTAESRVINYWAFGLTLLIILATLGIFIKLYRNR</sequence>
<keyword evidence="1 2" id="KW-0812">Transmembrane</keyword>
<keyword evidence="1" id="KW-0472">Membrane</keyword>
<reference evidence="5 6" key="1">
    <citation type="submission" date="2015-09" db="EMBL/GenBank/DDBJ databases">
        <authorList>
            <consortium name="Pathogen Informatics"/>
        </authorList>
    </citation>
    <scope>NUCLEOTIDE SEQUENCE [LARGE SCALE GENOMIC DNA]</scope>
    <source>
        <strain evidence="2 5">2789STDY5834880</strain>
        <strain evidence="3 6">2789STDY5834946</strain>
    </source>
</reference>
<dbReference type="Proteomes" id="UP000475905">
    <property type="component" value="Unassembled WGS sequence"/>
</dbReference>
<evidence type="ECO:0000313" key="6">
    <source>
        <dbReference type="Proteomes" id="UP000095725"/>
    </source>
</evidence>
<dbReference type="PROSITE" id="PS51257">
    <property type="entry name" value="PROKAR_LIPOPROTEIN"/>
    <property type="match status" value="1"/>
</dbReference>
<evidence type="ECO:0000313" key="5">
    <source>
        <dbReference type="Proteomes" id="UP000095657"/>
    </source>
</evidence>
<organism evidence="2 5">
    <name type="scientific">Bacteroides caccae</name>
    <dbReference type="NCBI Taxonomy" id="47678"/>
    <lineage>
        <taxon>Bacteria</taxon>
        <taxon>Pseudomonadati</taxon>
        <taxon>Bacteroidota</taxon>
        <taxon>Bacteroidia</taxon>
        <taxon>Bacteroidales</taxon>
        <taxon>Bacteroidaceae</taxon>
        <taxon>Bacteroides</taxon>
    </lineage>
</organism>
<dbReference type="EMBL" id="CZBL01000016">
    <property type="protein sequence ID" value="CUQ44933.1"/>
    <property type="molecule type" value="Genomic_DNA"/>
</dbReference>
<reference evidence="4 7" key="2">
    <citation type="journal article" date="2019" name="Nat. Med.">
        <title>A library of human gut bacterial isolates paired with longitudinal multiomics data enables mechanistic microbiome research.</title>
        <authorList>
            <person name="Poyet M."/>
            <person name="Groussin M."/>
            <person name="Gibbons S.M."/>
            <person name="Avila-Pacheco J."/>
            <person name="Jiang X."/>
            <person name="Kearney S.M."/>
            <person name="Perrotta A.R."/>
            <person name="Berdy B."/>
            <person name="Zhao S."/>
            <person name="Lieberman T.D."/>
            <person name="Swanson P.K."/>
            <person name="Smith M."/>
            <person name="Roesemann S."/>
            <person name="Alexander J.E."/>
            <person name="Rich S.A."/>
            <person name="Livny J."/>
            <person name="Vlamakis H."/>
            <person name="Clish C."/>
            <person name="Bullock K."/>
            <person name="Deik A."/>
            <person name="Scott J."/>
            <person name="Pierce K.A."/>
            <person name="Xavier R.J."/>
            <person name="Alm E.J."/>
        </authorList>
    </citation>
    <scope>NUCLEOTIDE SEQUENCE [LARGE SCALE GENOMIC DNA]</scope>
    <source>
        <strain evidence="4 7">BIOML-A31</strain>
    </source>
</reference>
<dbReference type="Proteomes" id="UP000095657">
    <property type="component" value="Unassembled WGS sequence"/>
</dbReference>
<protein>
    <submittedName>
        <fullName evidence="2">Putative transmembrane protein</fullName>
    </submittedName>
</protein>
<evidence type="ECO:0000313" key="3">
    <source>
        <dbReference type="EMBL" id="CUQ44933.1"/>
    </source>
</evidence>
<proteinExistence type="predicted"/>
<dbReference type="EMBL" id="VVYP01000021">
    <property type="protein sequence ID" value="KAA5461572.1"/>
    <property type="molecule type" value="Genomic_DNA"/>
</dbReference>
<gene>
    <name evidence="2" type="ORF">ERS852494_00780</name>
    <name evidence="3" type="ORF">ERS852558_03392</name>
    <name evidence="4" type="ORF">F2Y36_15810</name>
</gene>
<evidence type="ECO:0000313" key="7">
    <source>
        <dbReference type="Proteomes" id="UP000475905"/>
    </source>
</evidence>
<name>A0A174I0Y9_9BACE</name>
<evidence type="ECO:0000313" key="2">
    <source>
        <dbReference type="EMBL" id="CUO80834.1"/>
    </source>
</evidence>